<sequence>MVEVLLVSDSHVPSREPAIPEWVLERIEAAPYTVHAGDFDSPEALATVREAANDLTAVRGNIDPADIGLPDVATLDVEGVRFVVTHGTGPIENYRERVAGIVADHAADGPTVGVSGHTHQPMDETVDGYRLLNPGSCTGADPAPGTSVMRASVEAGELTVERQEG</sequence>
<organism evidence="3 4">
    <name type="scientific">Salinirubellus salinus</name>
    <dbReference type="NCBI Taxonomy" id="1364945"/>
    <lineage>
        <taxon>Archaea</taxon>
        <taxon>Methanobacteriati</taxon>
        <taxon>Methanobacteriota</taxon>
        <taxon>Stenosarchaea group</taxon>
        <taxon>Halobacteria</taxon>
        <taxon>Halobacteriales</taxon>
        <taxon>Natronomonadaceae</taxon>
        <taxon>Salinirubellus</taxon>
    </lineage>
</organism>
<dbReference type="KEGG" id="ssai:N0B31_17445"/>
<evidence type="ECO:0000313" key="4">
    <source>
        <dbReference type="Proteomes" id="UP001057580"/>
    </source>
</evidence>
<comment type="cofactor">
    <cofactor evidence="1">
        <name>a divalent metal cation</name>
        <dbReference type="ChEBI" id="CHEBI:60240"/>
    </cofactor>
</comment>
<evidence type="ECO:0000313" key="3">
    <source>
        <dbReference type="EMBL" id="UWM53900.1"/>
    </source>
</evidence>
<dbReference type="PANTHER" id="PTHR11124">
    <property type="entry name" value="VACUOLAR SORTING PROTEIN VPS29"/>
    <property type="match status" value="1"/>
</dbReference>
<keyword evidence="4" id="KW-1185">Reference proteome</keyword>
<dbReference type="RefSeq" id="WP_260592894.1">
    <property type="nucleotide sequence ID" value="NZ_CP104003.1"/>
</dbReference>
<dbReference type="GO" id="GO:0046872">
    <property type="term" value="F:metal ion binding"/>
    <property type="evidence" value="ECO:0007669"/>
    <property type="project" value="UniProtKB-KW"/>
</dbReference>
<dbReference type="Proteomes" id="UP001057580">
    <property type="component" value="Chromosome"/>
</dbReference>
<dbReference type="Pfam" id="PF12850">
    <property type="entry name" value="Metallophos_2"/>
    <property type="match status" value="1"/>
</dbReference>
<dbReference type="GeneID" id="74944245"/>
<dbReference type="InterPro" id="IPR029052">
    <property type="entry name" value="Metallo-depent_PP-like"/>
</dbReference>
<evidence type="ECO:0000259" key="2">
    <source>
        <dbReference type="Pfam" id="PF12850"/>
    </source>
</evidence>
<gene>
    <name evidence="3" type="ORF">N0B31_17445</name>
</gene>
<protein>
    <recommendedName>
        <fullName evidence="1">Phosphoesterase</fullName>
        <ecNumber evidence="1">3.1.4.-</ecNumber>
    </recommendedName>
</protein>
<dbReference type="NCBIfam" id="TIGR00040">
    <property type="entry name" value="yfcE"/>
    <property type="match status" value="1"/>
</dbReference>
<dbReference type="Gene3D" id="3.60.21.10">
    <property type="match status" value="1"/>
</dbReference>
<name>A0A9E7R1B3_9EURY</name>
<dbReference type="EMBL" id="CP104003">
    <property type="protein sequence ID" value="UWM53900.1"/>
    <property type="molecule type" value="Genomic_DNA"/>
</dbReference>
<keyword evidence="1" id="KW-0479">Metal-binding</keyword>
<proteinExistence type="inferred from homology"/>
<dbReference type="GO" id="GO:0016787">
    <property type="term" value="F:hydrolase activity"/>
    <property type="evidence" value="ECO:0007669"/>
    <property type="project" value="UniProtKB-UniRule"/>
</dbReference>
<evidence type="ECO:0000256" key="1">
    <source>
        <dbReference type="RuleBase" id="RU362039"/>
    </source>
</evidence>
<reference evidence="3" key="1">
    <citation type="submission" date="2022-09" db="EMBL/GenBank/DDBJ databases">
        <title>Diverse halophilic archaea isolated from saline environments.</title>
        <authorList>
            <person name="Cui H.-L."/>
        </authorList>
    </citation>
    <scope>NUCLEOTIDE SEQUENCE</scope>
    <source>
        <strain evidence="3">ZS-35-S2</strain>
    </source>
</reference>
<feature type="domain" description="Calcineurin-like phosphoesterase" evidence="2">
    <location>
        <begin position="3"/>
        <end position="154"/>
    </location>
</feature>
<dbReference type="EC" id="3.1.4.-" evidence="1"/>
<dbReference type="SUPFAM" id="SSF56300">
    <property type="entry name" value="Metallo-dependent phosphatases"/>
    <property type="match status" value="1"/>
</dbReference>
<accession>A0A9E7R1B3</accession>
<dbReference type="InterPro" id="IPR000979">
    <property type="entry name" value="Phosphodiesterase_MJ0936/Vps29"/>
</dbReference>
<dbReference type="AlphaFoldDB" id="A0A9E7R1B3"/>
<comment type="similarity">
    <text evidence="1">Belongs to the metallophosphoesterase superfamily. YfcE family.</text>
</comment>
<dbReference type="InterPro" id="IPR024654">
    <property type="entry name" value="Calcineurin-like_PHP_lpxH"/>
</dbReference>